<dbReference type="InterPro" id="IPR051651">
    <property type="entry name" value="DMTF1_DNA-bind_reg"/>
</dbReference>
<accession>A0AAN6FRS3</accession>
<dbReference type="Gene3D" id="1.10.10.60">
    <property type="entry name" value="Homeodomain-like"/>
    <property type="match status" value="1"/>
</dbReference>
<keyword evidence="2" id="KW-0238">DNA-binding</keyword>
<dbReference type="PANTHER" id="PTHR46380">
    <property type="entry name" value="CYCLIN-D-BINDING MYB-LIKE TRANSCRIPTION FACTOR 1"/>
    <property type="match status" value="1"/>
</dbReference>
<dbReference type="SUPFAM" id="SSF46689">
    <property type="entry name" value="Homeodomain-like"/>
    <property type="match status" value="1"/>
</dbReference>
<evidence type="ECO:0000256" key="4">
    <source>
        <dbReference type="SAM" id="MobiDB-lite"/>
    </source>
</evidence>
<keyword evidence="3" id="KW-0539">Nucleus</keyword>
<protein>
    <recommendedName>
        <fullName evidence="9">Myb-like domain-containing protein</fullName>
    </recommendedName>
</protein>
<evidence type="ECO:0000259" key="5">
    <source>
        <dbReference type="PROSITE" id="PS50090"/>
    </source>
</evidence>
<comment type="caution">
    <text evidence="7">The sequence shown here is derived from an EMBL/GenBank/DDBJ whole genome shotgun (WGS) entry which is preliminary data.</text>
</comment>
<dbReference type="EMBL" id="JASUXU010000017">
    <property type="protein sequence ID" value="KAK0322262.1"/>
    <property type="molecule type" value="Genomic_DNA"/>
</dbReference>
<reference evidence="7" key="1">
    <citation type="submission" date="2021-12" db="EMBL/GenBank/DDBJ databases">
        <title>Black yeast isolated from Biological Soil Crust.</title>
        <authorList>
            <person name="Kurbessoian T."/>
        </authorList>
    </citation>
    <scope>NUCLEOTIDE SEQUENCE</scope>
    <source>
        <strain evidence="7">CCFEE 5208</strain>
    </source>
</reference>
<feature type="domain" description="Myb-like" evidence="5">
    <location>
        <begin position="709"/>
        <end position="753"/>
    </location>
</feature>
<dbReference type="GO" id="GO:0003700">
    <property type="term" value="F:DNA-binding transcription factor activity"/>
    <property type="evidence" value="ECO:0007669"/>
    <property type="project" value="TreeGrafter"/>
</dbReference>
<feature type="compositionally biased region" description="Basic and acidic residues" evidence="4">
    <location>
        <begin position="318"/>
        <end position="331"/>
    </location>
</feature>
<evidence type="ECO:0000259" key="6">
    <source>
        <dbReference type="PROSITE" id="PS51294"/>
    </source>
</evidence>
<dbReference type="CDD" id="cd00167">
    <property type="entry name" value="SANT"/>
    <property type="match status" value="1"/>
</dbReference>
<evidence type="ECO:0000313" key="8">
    <source>
        <dbReference type="Proteomes" id="UP001168146"/>
    </source>
</evidence>
<feature type="compositionally biased region" description="Basic and acidic residues" evidence="4">
    <location>
        <begin position="973"/>
        <end position="995"/>
    </location>
</feature>
<feature type="domain" description="HTH myb-type" evidence="6">
    <location>
        <begin position="709"/>
        <end position="757"/>
    </location>
</feature>
<dbReference type="InterPro" id="IPR001005">
    <property type="entry name" value="SANT/Myb"/>
</dbReference>
<proteinExistence type="predicted"/>
<name>A0AAN6FRS3_9PEZI</name>
<gene>
    <name evidence="7" type="ORF">LTR82_006715</name>
</gene>
<dbReference type="Pfam" id="PF00249">
    <property type="entry name" value="Myb_DNA-binding"/>
    <property type="match status" value="1"/>
</dbReference>
<feature type="region of interest" description="Disordered" evidence="4">
    <location>
        <begin position="969"/>
        <end position="1031"/>
    </location>
</feature>
<dbReference type="InterPro" id="IPR017930">
    <property type="entry name" value="Myb_dom"/>
</dbReference>
<evidence type="ECO:0000313" key="7">
    <source>
        <dbReference type="EMBL" id="KAK0322262.1"/>
    </source>
</evidence>
<feature type="compositionally biased region" description="Basic residues" evidence="4">
    <location>
        <begin position="212"/>
        <end position="221"/>
    </location>
</feature>
<feature type="region of interest" description="Disordered" evidence="4">
    <location>
        <begin position="113"/>
        <end position="334"/>
    </location>
</feature>
<dbReference type="PANTHER" id="PTHR46380:SF2">
    <property type="entry name" value="CYCLIN-D-BINDING MYB-LIKE TRANSCRIPTION FACTOR 1"/>
    <property type="match status" value="1"/>
</dbReference>
<dbReference type="GO" id="GO:0005634">
    <property type="term" value="C:nucleus"/>
    <property type="evidence" value="ECO:0007669"/>
    <property type="project" value="UniProtKB-SubCell"/>
</dbReference>
<sequence>MGHIRFDDEGAALIMHAVHRSDQPRTVLKPPRRSLQINTRFTPNAMAEEPKRKRRRIVDDRFGSFGDTRRQGKVKDGKLWKAHGLLSDPLASKQESTIRSAVSVAVAEVVEPRNAGGEAVSAKREKKRKRQSDVERVGGVAGEHAVKDAVGSAPAESIPVDTALSKEKKRFRKRDATAKKKSASAKAAANGMMEQFGETDYAPEATTETTNRKPKPRKPKKPRTDIEDTAMKHSPPADVTTEDIDQKAVQNLKVEVANPPPGEVMPQSTAKKQKRKHARHEDQSFAADPCLEGQTSTVRRPDSKKRKRHSLTVPTPRTEAEDAPAERRRPGVGDTIDTAGIVKREQSKPTNQNVPLPDPKVKIEADVQCNNQGQEPEGVHRRVPRSEIDFEKVIGEIQWALDDIQRVCPLLPHGYNKRTPSSAWLQEIRWNEEDALVRAWNIVCEKYVHGLPRRYYFATGDGWRRQYLQYVKKGEDAEEHLERLGRVLKIRKARAQGLKDHCWQLEVSATDGLANVGEQILRGPLPHPVLVGPHESIRSDSLSTILVGSIDVSIQEDMPLLRTHNSEPSRSNVRSDGGGDNLVIPEVDVHVDAVRSSLSSELQTLERSRPLAFPLDRARAPRASLPDPVQAGPAKGTFTTVERAAADDVLEYICQAHQLSYAELCGKFAGWKKLLPRELKVGLRSALPNRSAKAIRQFCEYRYVPRTIGLWTGEEDERSLKARTQHGNSWVSVADLVGTRSSQQCLQRYMDHLHLGDKGQKGACNQDELIKLVLVVLECTEQIKRANVDTVNHAIEMEELDDLVSWNVVSDKLGMQRSRKRARDKWQHLRRDCPNFADAVKNGHPPALVITALRHDWQSLAQRQAAARSRIFKKGDVYDVLVEIHTAITDHDKVYAEESSVWTTLVRKGSLFTRPQLRREYWQALQKYKGKKAVLAAGTIAGKAKAMAELMERHRKKRGNTFARACMPGQNAKKVDIPKESAEPREPDKPPARTRREVRKGRTAREPTSARLVKRKKVLPAEMVEDSDEEE</sequence>
<evidence type="ECO:0000256" key="3">
    <source>
        <dbReference type="ARBA" id="ARBA00023242"/>
    </source>
</evidence>
<dbReference type="AlphaFoldDB" id="A0AAN6FRS3"/>
<dbReference type="SMART" id="SM00717">
    <property type="entry name" value="SANT"/>
    <property type="match status" value="2"/>
</dbReference>
<feature type="compositionally biased region" description="Basic and acidic residues" evidence="4">
    <location>
        <begin position="222"/>
        <end position="231"/>
    </location>
</feature>
<feature type="compositionally biased region" description="Basic residues" evidence="4">
    <location>
        <begin position="167"/>
        <end position="183"/>
    </location>
</feature>
<evidence type="ECO:0008006" key="9">
    <source>
        <dbReference type="Google" id="ProtNLM"/>
    </source>
</evidence>
<evidence type="ECO:0000256" key="1">
    <source>
        <dbReference type="ARBA" id="ARBA00004123"/>
    </source>
</evidence>
<evidence type="ECO:0000256" key="2">
    <source>
        <dbReference type="ARBA" id="ARBA00023125"/>
    </source>
</evidence>
<comment type="subcellular location">
    <subcellularLocation>
        <location evidence="1">Nucleus</location>
    </subcellularLocation>
</comment>
<organism evidence="7 8">
    <name type="scientific">Friedmanniomyces endolithicus</name>
    <dbReference type="NCBI Taxonomy" id="329885"/>
    <lineage>
        <taxon>Eukaryota</taxon>
        <taxon>Fungi</taxon>
        <taxon>Dikarya</taxon>
        <taxon>Ascomycota</taxon>
        <taxon>Pezizomycotina</taxon>
        <taxon>Dothideomycetes</taxon>
        <taxon>Dothideomycetidae</taxon>
        <taxon>Mycosphaerellales</taxon>
        <taxon>Teratosphaeriaceae</taxon>
        <taxon>Friedmanniomyces</taxon>
    </lineage>
</organism>
<dbReference type="PROSITE" id="PS50090">
    <property type="entry name" value="MYB_LIKE"/>
    <property type="match status" value="1"/>
</dbReference>
<dbReference type="Proteomes" id="UP001168146">
    <property type="component" value="Unassembled WGS sequence"/>
</dbReference>
<dbReference type="PROSITE" id="PS51294">
    <property type="entry name" value="HTH_MYB"/>
    <property type="match status" value="1"/>
</dbReference>
<dbReference type="GO" id="GO:0000976">
    <property type="term" value="F:transcription cis-regulatory region binding"/>
    <property type="evidence" value="ECO:0007669"/>
    <property type="project" value="TreeGrafter"/>
</dbReference>
<dbReference type="InterPro" id="IPR009057">
    <property type="entry name" value="Homeodomain-like_sf"/>
</dbReference>